<reference evidence="1 2" key="1">
    <citation type="submission" date="2024-09" db="EMBL/GenBank/DDBJ databases">
        <title>Itraconazole resistance in Madurella fahalii resulting from another homologue of gene encoding cytochrome P450 14-alpha sterol demethylase (CYP51).</title>
        <authorList>
            <person name="Yoshioka I."/>
            <person name="Fahal A.H."/>
            <person name="Kaneko S."/>
            <person name="Yaguchi T."/>
        </authorList>
    </citation>
    <scope>NUCLEOTIDE SEQUENCE [LARGE SCALE GENOMIC DNA]</scope>
    <source>
        <strain evidence="1 2">IFM 68171</strain>
    </source>
</reference>
<comment type="caution">
    <text evidence="1">The sequence shown here is derived from an EMBL/GenBank/DDBJ whole genome shotgun (WGS) entry which is preliminary data.</text>
</comment>
<sequence>MLELQSILTRLSFSENGQYPGTDRRLLRITSSPNASSSAGNQKPASTFLFIDNDWVTQNGKSVLWLPADYRATCAAIFGHTLVLGHASGQITFFRFASAE</sequence>
<gene>
    <name evidence="1" type="ORF">MFIFM68171_08378</name>
</gene>
<protein>
    <submittedName>
        <fullName evidence="1">Uncharacterized protein</fullName>
    </submittedName>
</protein>
<evidence type="ECO:0000313" key="2">
    <source>
        <dbReference type="Proteomes" id="UP001628179"/>
    </source>
</evidence>
<dbReference type="Proteomes" id="UP001628179">
    <property type="component" value="Unassembled WGS sequence"/>
</dbReference>
<name>A0ABQ0GK90_9PEZI</name>
<dbReference type="GeneID" id="98179121"/>
<evidence type="ECO:0000313" key="1">
    <source>
        <dbReference type="EMBL" id="GAB1318168.1"/>
    </source>
</evidence>
<dbReference type="EMBL" id="BAAFSV010000004">
    <property type="protein sequence ID" value="GAB1318168.1"/>
    <property type="molecule type" value="Genomic_DNA"/>
</dbReference>
<dbReference type="RefSeq" id="XP_070919899.1">
    <property type="nucleotide sequence ID" value="XM_071063798.1"/>
</dbReference>
<proteinExistence type="predicted"/>
<accession>A0ABQ0GK90</accession>
<keyword evidence="2" id="KW-1185">Reference proteome</keyword>
<organism evidence="1 2">
    <name type="scientific">Madurella fahalii</name>
    <dbReference type="NCBI Taxonomy" id="1157608"/>
    <lineage>
        <taxon>Eukaryota</taxon>
        <taxon>Fungi</taxon>
        <taxon>Dikarya</taxon>
        <taxon>Ascomycota</taxon>
        <taxon>Pezizomycotina</taxon>
        <taxon>Sordariomycetes</taxon>
        <taxon>Sordariomycetidae</taxon>
        <taxon>Sordariales</taxon>
        <taxon>Sordariales incertae sedis</taxon>
        <taxon>Madurella</taxon>
    </lineage>
</organism>